<evidence type="ECO:0000259" key="3">
    <source>
        <dbReference type="PROSITE" id="PS51371"/>
    </source>
</evidence>
<evidence type="ECO:0000256" key="1">
    <source>
        <dbReference type="PROSITE-ProRule" id="PRU00703"/>
    </source>
</evidence>
<feature type="compositionally biased region" description="Polar residues" evidence="2">
    <location>
        <begin position="25"/>
        <end position="41"/>
    </location>
</feature>
<proteinExistence type="predicted"/>
<sequence length="110" mass="11732">MQVCDIINVRWEERSWPVSDPLTIPGSSRPSSCAASPQQHLSTSVPAPAANTTTTTTGSPFYLHPSTTCLQALHTMNTAWAKMGLVCLPVATESGRGFQGMLSKMDILVG</sequence>
<evidence type="ECO:0000313" key="4">
    <source>
        <dbReference type="EMBL" id="VDN49892.1"/>
    </source>
</evidence>
<feature type="domain" description="CBS" evidence="3">
    <location>
        <begin position="55"/>
        <end position="110"/>
    </location>
</feature>
<evidence type="ECO:0000256" key="2">
    <source>
        <dbReference type="SAM" id="MobiDB-lite"/>
    </source>
</evidence>
<reference evidence="4 5" key="1">
    <citation type="submission" date="2018-11" db="EMBL/GenBank/DDBJ databases">
        <authorList>
            <consortium name="Pathogen Informatics"/>
        </authorList>
    </citation>
    <scope>NUCLEOTIDE SEQUENCE [LARGE SCALE GENOMIC DNA]</scope>
</reference>
<dbReference type="Proteomes" id="UP000281553">
    <property type="component" value="Unassembled WGS sequence"/>
</dbReference>
<accession>A0A3P7S5L4</accession>
<feature type="region of interest" description="Disordered" evidence="2">
    <location>
        <begin position="19"/>
        <end position="57"/>
    </location>
</feature>
<dbReference type="EMBL" id="UYRU01126167">
    <property type="protein sequence ID" value="VDN49892.1"/>
    <property type="molecule type" value="Genomic_DNA"/>
</dbReference>
<dbReference type="OrthoDB" id="6264143at2759"/>
<dbReference type="PROSITE" id="PS51371">
    <property type="entry name" value="CBS"/>
    <property type="match status" value="1"/>
</dbReference>
<name>A0A3P7S5L4_DIBLA</name>
<evidence type="ECO:0000313" key="5">
    <source>
        <dbReference type="Proteomes" id="UP000281553"/>
    </source>
</evidence>
<keyword evidence="5" id="KW-1185">Reference proteome</keyword>
<keyword evidence="1" id="KW-0129">CBS domain</keyword>
<protein>
    <recommendedName>
        <fullName evidence="3">CBS domain-containing protein</fullName>
    </recommendedName>
</protein>
<organism evidence="4 5">
    <name type="scientific">Dibothriocephalus latus</name>
    <name type="common">Fish tapeworm</name>
    <name type="synonym">Diphyllobothrium latum</name>
    <dbReference type="NCBI Taxonomy" id="60516"/>
    <lineage>
        <taxon>Eukaryota</taxon>
        <taxon>Metazoa</taxon>
        <taxon>Spiralia</taxon>
        <taxon>Lophotrochozoa</taxon>
        <taxon>Platyhelminthes</taxon>
        <taxon>Cestoda</taxon>
        <taxon>Eucestoda</taxon>
        <taxon>Diphyllobothriidea</taxon>
        <taxon>Diphyllobothriidae</taxon>
        <taxon>Dibothriocephalus</taxon>
    </lineage>
</organism>
<feature type="compositionally biased region" description="Low complexity" evidence="2">
    <location>
        <begin position="42"/>
        <end position="57"/>
    </location>
</feature>
<dbReference type="InterPro" id="IPR000644">
    <property type="entry name" value="CBS_dom"/>
</dbReference>
<dbReference type="AlphaFoldDB" id="A0A3P7S5L4"/>
<gene>
    <name evidence="4" type="ORF">DILT_LOCUS19925</name>
</gene>